<dbReference type="PANTHER" id="PTHR34595">
    <property type="entry name" value="BLR5612 PROTEIN"/>
    <property type="match status" value="1"/>
</dbReference>
<sequence>MTLLRDYAASLSQPTLPLHPTGGAGAARFDEVVGADGRLRPAWRDLASVVSDLTPDELARLSAEGAELLADDGASYAQQGTRPRPWRLDPVPLVLDAAEWDRLEVGLAQRAELLGALLADLYGPQRLLASRVVPSAAVFGHAGFLRPLVGASDPAPLVLTGTDLGRGADGEWRVLSDRVQAPSGLGYAMENRRVTARVLPGLHRETRAHRVEPFLSALRTALVQAAPAGADGPRVVVLSPGTRSETAFDQAFLAHALGFPLVRGGDLVVRDGHVWMTPSGWPRTAPVDRVDVILRRVDADWSDPLELRGESQLGVTGLVEVVRRGNVRIANGLGAGVLENPALLSVMPAICEALLGEELRLPVAETWWCGDDAQRRTVLDLLRASPDEVIVRRIDGGPDLASAPPDQLRARIEREPLRYAAQRRVPLSQAPVLREGAPDDERIGTAPVTLRAFTVRDGAAQRPFAGGLAMVADAGPRARALRPAGGVPITKDVWVLKAQADDPDQGIDRVVRTALARATPVFSPRALDDLFWAGRYSERAEDLVRIVLTADALARGRRRSDGADALGSALAHLAGTRGEDREADHRSVLLDADRQGSAAEALARLRDALAGVRDQLSDDTWRVFGTTDRAADLLRADESYPISDAAARTLTGLLSLHGVTRSMMRDDGWNALEAGRQLERAIQVCLLTQATLPALAGAGSEEALEGVLTAAESAVTYRRRYGGSGRSAEALELLLIDADNPRSLAAAVGALAEHLGALPLSTGSTRPERLLEDLASRIGGRTPLAPGTALEEFLRAALADLRQLGEAIAVVHFESGPLPRSMGAAAEVPA</sequence>
<keyword evidence="4" id="KW-1185">Reference proteome</keyword>
<dbReference type="SUPFAM" id="SSF56059">
    <property type="entry name" value="Glutathione synthetase ATP-binding domain-like"/>
    <property type="match status" value="1"/>
</dbReference>
<evidence type="ECO:0000259" key="2">
    <source>
        <dbReference type="Pfam" id="PF14403"/>
    </source>
</evidence>
<comment type="caution">
    <text evidence="3">The sequence shown here is derived from an EMBL/GenBank/DDBJ whole genome shotgun (WGS) entry which is preliminary data.</text>
</comment>
<dbReference type="Proteomes" id="UP001501645">
    <property type="component" value="Unassembled WGS sequence"/>
</dbReference>
<proteinExistence type="predicted"/>
<dbReference type="Pfam" id="PF14403">
    <property type="entry name" value="CP_ATPgrasp_2"/>
    <property type="match status" value="1"/>
</dbReference>
<accession>A0ABP9ALJ3</accession>
<dbReference type="InterPro" id="IPR025841">
    <property type="entry name" value="CP_ATPgrasp_2"/>
</dbReference>
<feature type="domain" description="Circularly permuted ATP-grasp type 2" evidence="2">
    <location>
        <begin position="92"/>
        <end position="472"/>
    </location>
</feature>
<reference evidence="4" key="1">
    <citation type="journal article" date="2019" name="Int. J. Syst. Evol. Microbiol.">
        <title>The Global Catalogue of Microorganisms (GCM) 10K type strain sequencing project: providing services to taxonomists for standard genome sequencing and annotation.</title>
        <authorList>
            <consortium name="The Broad Institute Genomics Platform"/>
            <consortium name="The Broad Institute Genome Sequencing Center for Infectious Disease"/>
            <person name="Wu L."/>
            <person name="Ma J."/>
        </authorList>
    </citation>
    <scope>NUCLEOTIDE SEQUENCE [LARGE SCALE GENOMIC DNA]</scope>
    <source>
        <strain evidence="4">JCM 18537</strain>
    </source>
</reference>
<dbReference type="InterPro" id="IPR007296">
    <property type="entry name" value="DUF403"/>
</dbReference>
<organism evidence="3 4">
    <name type="scientific">Microbacterium gilvum</name>
    <dbReference type="NCBI Taxonomy" id="1336204"/>
    <lineage>
        <taxon>Bacteria</taxon>
        <taxon>Bacillati</taxon>
        <taxon>Actinomycetota</taxon>
        <taxon>Actinomycetes</taxon>
        <taxon>Micrococcales</taxon>
        <taxon>Microbacteriaceae</taxon>
        <taxon>Microbacterium</taxon>
    </lineage>
</organism>
<dbReference type="PANTHER" id="PTHR34595:SF2">
    <property type="entry name" value="BLR2978 PROTEIN"/>
    <property type="match status" value="1"/>
</dbReference>
<evidence type="ECO:0000313" key="4">
    <source>
        <dbReference type="Proteomes" id="UP001501645"/>
    </source>
</evidence>
<dbReference type="Gene3D" id="3.40.50.11290">
    <property type="match status" value="1"/>
</dbReference>
<evidence type="ECO:0000313" key="3">
    <source>
        <dbReference type="EMBL" id="GAA4782734.1"/>
    </source>
</evidence>
<dbReference type="Pfam" id="PF04168">
    <property type="entry name" value="Alpha-E"/>
    <property type="match status" value="1"/>
</dbReference>
<evidence type="ECO:0000259" key="1">
    <source>
        <dbReference type="Pfam" id="PF04168"/>
    </source>
</evidence>
<protein>
    <submittedName>
        <fullName evidence="3">Circularly permuted type 2 ATP-grasp protein</fullName>
    </submittedName>
</protein>
<name>A0ABP9ALJ3_9MICO</name>
<dbReference type="RefSeq" id="WP_345440955.1">
    <property type="nucleotide sequence ID" value="NZ_BAABKO010000006.1"/>
</dbReference>
<dbReference type="InterPro" id="IPR051680">
    <property type="entry name" value="ATP-dep_Glu-Cys_Ligase-2"/>
</dbReference>
<gene>
    <name evidence="3" type="ORF">GCM10023351_30120</name>
</gene>
<dbReference type="EMBL" id="BAABKO010000006">
    <property type="protein sequence ID" value="GAA4782734.1"/>
    <property type="molecule type" value="Genomic_DNA"/>
</dbReference>
<feature type="domain" description="DUF403" evidence="1">
    <location>
        <begin position="524"/>
        <end position="813"/>
    </location>
</feature>